<evidence type="ECO:0000313" key="13">
    <source>
        <dbReference type="Proteomes" id="UP000041254"/>
    </source>
</evidence>
<evidence type="ECO:0000259" key="11">
    <source>
        <dbReference type="Pfam" id="PF00999"/>
    </source>
</evidence>
<feature type="transmembrane region" description="Helical" evidence="10">
    <location>
        <begin position="72"/>
        <end position="91"/>
    </location>
</feature>
<accession>A0A0G4GJH1</accession>
<gene>
    <name evidence="12" type="ORF">Vbra_17972</name>
</gene>
<feature type="transmembrane region" description="Helical" evidence="10">
    <location>
        <begin position="431"/>
        <end position="459"/>
    </location>
</feature>
<dbReference type="EMBL" id="CDMY01000688">
    <property type="protein sequence ID" value="CEM30063.1"/>
    <property type="molecule type" value="Genomic_DNA"/>
</dbReference>
<dbReference type="GO" id="GO:0015385">
    <property type="term" value="F:sodium:proton antiporter activity"/>
    <property type="evidence" value="ECO:0007669"/>
    <property type="project" value="InterPro"/>
</dbReference>
<feature type="transmembrane region" description="Helical" evidence="10">
    <location>
        <begin position="232"/>
        <end position="254"/>
    </location>
</feature>
<evidence type="ECO:0000256" key="1">
    <source>
        <dbReference type="ARBA" id="ARBA00004141"/>
    </source>
</evidence>
<reference evidence="12 13" key="1">
    <citation type="submission" date="2014-11" db="EMBL/GenBank/DDBJ databases">
        <authorList>
            <person name="Zhu J."/>
            <person name="Qi W."/>
            <person name="Song R."/>
        </authorList>
    </citation>
    <scope>NUCLEOTIDE SEQUENCE [LARGE SCALE GENOMIC DNA]</scope>
</reference>
<feature type="transmembrane region" description="Helical" evidence="10">
    <location>
        <begin position="16"/>
        <end position="37"/>
    </location>
</feature>
<feature type="compositionally biased region" description="Polar residues" evidence="9">
    <location>
        <begin position="527"/>
        <end position="539"/>
    </location>
</feature>
<feature type="region of interest" description="Disordered" evidence="9">
    <location>
        <begin position="688"/>
        <end position="745"/>
    </location>
</feature>
<dbReference type="InterPro" id="IPR006153">
    <property type="entry name" value="Cation/H_exchanger_TM"/>
</dbReference>
<name>A0A0G4GJH1_VITBC</name>
<dbReference type="PhylomeDB" id="A0A0G4GJH1"/>
<dbReference type="GO" id="GO:0005886">
    <property type="term" value="C:plasma membrane"/>
    <property type="evidence" value="ECO:0007669"/>
    <property type="project" value="TreeGrafter"/>
</dbReference>
<evidence type="ECO:0000256" key="5">
    <source>
        <dbReference type="ARBA" id="ARBA00023053"/>
    </source>
</evidence>
<dbReference type="OrthoDB" id="196264at2759"/>
<feature type="region of interest" description="Disordered" evidence="9">
    <location>
        <begin position="507"/>
        <end position="543"/>
    </location>
</feature>
<evidence type="ECO:0000256" key="10">
    <source>
        <dbReference type="SAM" id="Phobius"/>
    </source>
</evidence>
<keyword evidence="2" id="KW-0813">Transport</keyword>
<feature type="transmembrane region" description="Helical" evidence="10">
    <location>
        <begin position="103"/>
        <end position="125"/>
    </location>
</feature>
<dbReference type="InterPro" id="IPR018422">
    <property type="entry name" value="Cation/H_exchanger_CPA1"/>
</dbReference>
<dbReference type="AlphaFoldDB" id="A0A0G4GJH1"/>
<evidence type="ECO:0000256" key="9">
    <source>
        <dbReference type="SAM" id="MobiDB-lite"/>
    </source>
</evidence>
<dbReference type="GO" id="GO:0015386">
    <property type="term" value="F:potassium:proton antiporter activity"/>
    <property type="evidence" value="ECO:0007669"/>
    <property type="project" value="TreeGrafter"/>
</dbReference>
<sequence>MSGGVLLGTLAQDEIFGIWDLCLCLLLLLYVVGGYVIEKMPVKVTHESALSVIFGIVLGFVVSYLSDRPPGISFSFNIFSYVILPPIIFGAGFNCKKKMFYRYFGYISLLGVVGTILTFLALIYMPYVFHSIAQYRTFDGTVIAELSLEKFLIIGATLCCTDTVASLSFVRGDQFPRVHSIIFGESILNDVVSIIMSQSLASVMEDLKRNSTGNETADPDTGEVLKPLMLRVFFLLFTSTAVGLGFGLALSWCFRKTRELINETPVQAVAVIFIWMYTCYITAECVGCSAILSVFWCGVVTGHYAYHSLDATGQILATEASRMTGYIAEAFVFSYFGVASCTYLASAKYFSPMLILTYTGLIPLVRAVVVSLLFGLSMMLRCNMRLPVLRKEVLLVILGGMMRGVVSYALIVNYVHRTTENPEVKTLGDIILISTVLGVVLLNLLVFSGVLAISASCLWEEQMCKSIERGVTDSIGAASGLQTHLIPRDVIRREAIVDWSDVAHAHYATPPPRSRTPPPMIRSRTSNGPMPTNGTLRPSQTPPPALAYAVRPFSRSRSIGTPLAQQAVFENEEMRPPALDAEHGLPRLVPYTAPGGGQFPSDYPSGSSYPPPFDTTVGTGPLPLDGADQQQRAAGTGEGEWVPRIMRGLGSLVAMPVYPRALRRGVHRWWHDFDAKYMKPVFGGSDSTAELNDTNAQEQGEGLPGGRRREDDIDHPPTNGAPLSSDAPVPLPPPGHTNGYVPPGR</sequence>
<dbReference type="InParanoid" id="A0A0G4GJH1"/>
<dbReference type="STRING" id="1169540.A0A0G4GJH1"/>
<proteinExistence type="predicted"/>
<dbReference type="Pfam" id="PF00999">
    <property type="entry name" value="Na_H_Exchanger"/>
    <property type="match status" value="1"/>
</dbReference>
<dbReference type="PANTHER" id="PTHR10110:SF197">
    <property type="entry name" value="SODIUM_HYDROGEN EXCHANGER"/>
    <property type="match status" value="1"/>
</dbReference>
<feature type="domain" description="Cation/H+ exchanger transmembrane" evidence="11">
    <location>
        <begin position="30"/>
        <end position="446"/>
    </location>
</feature>
<feature type="compositionally biased region" description="Pro residues" evidence="9">
    <location>
        <begin position="509"/>
        <end position="520"/>
    </location>
</feature>
<dbReference type="PANTHER" id="PTHR10110">
    <property type="entry name" value="SODIUM/HYDROGEN EXCHANGER"/>
    <property type="match status" value="1"/>
</dbReference>
<protein>
    <recommendedName>
        <fullName evidence="11">Cation/H+ exchanger transmembrane domain-containing protein</fullName>
    </recommendedName>
</protein>
<dbReference type="GO" id="GO:0098719">
    <property type="term" value="P:sodium ion import across plasma membrane"/>
    <property type="evidence" value="ECO:0007669"/>
    <property type="project" value="TreeGrafter"/>
</dbReference>
<feature type="transmembrane region" description="Helical" evidence="10">
    <location>
        <begin position="49"/>
        <end position="66"/>
    </location>
</feature>
<evidence type="ECO:0000313" key="12">
    <source>
        <dbReference type="EMBL" id="CEM30063.1"/>
    </source>
</evidence>
<feature type="transmembrane region" description="Helical" evidence="10">
    <location>
        <begin position="392"/>
        <end position="411"/>
    </location>
</feature>
<dbReference type="VEuPathDB" id="CryptoDB:Vbra_17972"/>
<keyword evidence="6" id="KW-0406">Ion transport</keyword>
<keyword evidence="13" id="KW-1185">Reference proteome</keyword>
<dbReference type="Proteomes" id="UP000041254">
    <property type="component" value="Unassembled WGS sequence"/>
</dbReference>
<keyword evidence="3 10" id="KW-0812">Transmembrane</keyword>
<evidence type="ECO:0000256" key="3">
    <source>
        <dbReference type="ARBA" id="ARBA00022692"/>
    </source>
</evidence>
<comment type="subcellular location">
    <subcellularLocation>
        <location evidence="1">Membrane</location>
        <topology evidence="1">Multi-pass membrane protein</topology>
    </subcellularLocation>
</comment>
<feature type="region of interest" description="Disordered" evidence="9">
    <location>
        <begin position="617"/>
        <end position="639"/>
    </location>
</feature>
<evidence type="ECO:0000256" key="4">
    <source>
        <dbReference type="ARBA" id="ARBA00022989"/>
    </source>
</evidence>
<keyword evidence="5" id="KW-0915">Sodium</keyword>
<feature type="transmembrane region" description="Helical" evidence="10">
    <location>
        <begin position="358"/>
        <end position="380"/>
    </location>
</feature>
<evidence type="ECO:0000256" key="2">
    <source>
        <dbReference type="ARBA" id="ARBA00022448"/>
    </source>
</evidence>
<dbReference type="InterPro" id="IPR004709">
    <property type="entry name" value="NaH_exchanger"/>
</dbReference>
<evidence type="ECO:0000256" key="7">
    <source>
        <dbReference type="ARBA" id="ARBA00023136"/>
    </source>
</evidence>
<keyword evidence="4 10" id="KW-1133">Transmembrane helix</keyword>
<feature type="compositionally biased region" description="Polar residues" evidence="9">
    <location>
        <begin position="688"/>
        <end position="698"/>
    </location>
</feature>
<feature type="transmembrane region" description="Helical" evidence="10">
    <location>
        <begin position="151"/>
        <end position="170"/>
    </location>
</feature>
<feature type="transmembrane region" description="Helical" evidence="10">
    <location>
        <begin position="326"/>
        <end position="346"/>
    </location>
</feature>
<evidence type="ECO:0000256" key="6">
    <source>
        <dbReference type="ARBA" id="ARBA00023065"/>
    </source>
</evidence>
<dbReference type="PRINTS" id="PR01084">
    <property type="entry name" value="NAHEXCHNGR"/>
</dbReference>
<organism evidence="12 13">
    <name type="scientific">Vitrella brassicaformis (strain CCMP3155)</name>
    <dbReference type="NCBI Taxonomy" id="1169540"/>
    <lineage>
        <taxon>Eukaryota</taxon>
        <taxon>Sar</taxon>
        <taxon>Alveolata</taxon>
        <taxon>Colpodellida</taxon>
        <taxon>Vitrellaceae</taxon>
        <taxon>Vitrella</taxon>
    </lineage>
</organism>
<keyword evidence="8" id="KW-0739">Sodium transport</keyword>
<evidence type="ECO:0000256" key="8">
    <source>
        <dbReference type="ARBA" id="ARBA00023201"/>
    </source>
</evidence>
<dbReference type="GO" id="GO:0051453">
    <property type="term" value="P:regulation of intracellular pH"/>
    <property type="evidence" value="ECO:0007669"/>
    <property type="project" value="TreeGrafter"/>
</dbReference>
<keyword evidence="7 10" id="KW-0472">Membrane</keyword>
<dbReference type="Gene3D" id="6.10.140.1330">
    <property type="match status" value="1"/>
</dbReference>